<evidence type="ECO:0000313" key="2">
    <source>
        <dbReference type="Proteomes" id="UP000829196"/>
    </source>
</evidence>
<sequence>MNHHKVIHNVKYKVLAFFSVKLLSGKNFKNYSFVGSALGLNLDDGYIIKEAIIIYWIKPPTNFYKLNVDGISLDSTKGYGGVIKDSNGILIMAFVGHYRMVMFFMLPPCLFSIV</sequence>
<dbReference type="EMBL" id="JAGYWB010000001">
    <property type="protein sequence ID" value="KAI0530896.1"/>
    <property type="molecule type" value="Genomic_DNA"/>
</dbReference>
<gene>
    <name evidence="1" type="ORF">KFK09_000444</name>
</gene>
<accession>A0A8T3CB44</accession>
<evidence type="ECO:0000313" key="1">
    <source>
        <dbReference type="EMBL" id="KAI0530896.1"/>
    </source>
</evidence>
<dbReference type="Proteomes" id="UP000829196">
    <property type="component" value="Unassembled WGS sequence"/>
</dbReference>
<evidence type="ECO:0008006" key="3">
    <source>
        <dbReference type="Google" id="ProtNLM"/>
    </source>
</evidence>
<reference evidence="1" key="1">
    <citation type="journal article" date="2022" name="Front. Genet.">
        <title>Chromosome-Scale Assembly of the Dendrobium nobile Genome Provides Insights Into the Molecular Mechanism of the Biosynthesis of the Medicinal Active Ingredient of Dendrobium.</title>
        <authorList>
            <person name="Xu Q."/>
            <person name="Niu S.-C."/>
            <person name="Li K.-L."/>
            <person name="Zheng P.-J."/>
            <person name="Zhang X.-J."/>
            <person name="Jia Y."/>
            <person name="Liu Y."/>
            <person name="Niu Y.-X."/>
            <person name="Yu L.-H."/>
            <person name="Chen D.-F."/>
            <person name="Zhang G.-Q."/>
        </authorList>
    </citation>
    <scope>NUCLEOTIDE SEQUENCE</scope>
    <source>
        <tissue evidence="1">Leaf</tissue>
    </source>
</reference>
<dbReference type="AlphaFoldDB" id="A0A8T3CB44"/>
<name>A0A8T3CB44_DENNO</name>
<protein>
    <recommendedName>
        <fullName evidence="3">RNase H type-1 domain-containing protein</fullName>
    </recommendedName>
</protein>
<keyword evidence="2" id="KW-1185">Reference proteome</keyword>
<organism evidence="1 2">
    <name type="scientific">Dendrobium nobile</name>
    <name type="common">Orchid</name>
    <dbReference type="NCBI Taxonomy" id="94219"/>
    <lineage>
        <taxon>Eukaryota</taxon>
        <taxon>Viridiplantae</taxon>
        <taxon>Streptophyta</taxon>
        <taxon>Embryophyta</taxon>
        <taxon>Tracheophyta</taxon>
        <taxon>Spermatophyta</taxon>
        <taxon>Magnoliopsida</taxon>
        <taxon>Liliopsida</taxon>
        <taxon>Asparagales</taxon>
        <taxon>Orchidaceae</taxon>
        <taxon>Epidendroideae</taxon>
        <taxon>Malaxideae</taxon>
        <taxon>Dendrobiinae</taxon>
        <taxon>Dendrobium</taxon>
    </lineage>
</organism>
<proteinExistence type="predicted"/>
<comment type="caution">
    <text evidence="1">The sequence shown here is derived from an EMBL/GenBank/DDBJ whole genome shotgun (WGS) entry which is preliminary data.</text>
</comment>